<dbReference type="SUPFAM" id="SSF52540">
    <property type="entry name" value="P-loop containing nucleoside triphosphate hydrolases"/>
    <property type="match status" value="1"/>
</dbReference>
<evidence type="ECO:0000256" key="7">
    <source>
        <dbReference type="ARBA" id="ARBA00022813"/>
    </source>
</evidence>
<feature type="domain" description="MCM C-terminal AAA(+) ATPase" evidence="12">
    <location>
        <begin position="712"/>
        <end position="794"/>
    </location>
</feature>
<dbReference type="SUPFAM" id="SSF50249">
    <property type="entry name" value="Nucleic acid-binding proteins"/>
    <property type="match status" value="1"/>
</dbReference>
<reference evidence="14" key="1">
    <citation type="journal article" date="2020" name="mSystems">
        <title>Genome- and Community-Level Interaction Insights into Carbon Utilization and Element Cycling Functions of Hydrothermarchaeota in Hydrothermal Sediment.</title>
        <authorList>
            <person name="Zhou Z."/>
            <person name="Liu Y."/>
            <person name="Xu W."/>
            <person name="Pan J."/>
            <person name="Luo Z.H."/>
            <person name="Li M."/>
        </authorList>
    </citation>
    <scope>NUCLEOTIDE SEQUENCE [LARGE SCALE GENOMIC DNA]</scope>
    <source>
        <strain evidence="14">SpSt-468</strain>
    </source>
</reference>
<dbReference type="CDD" id="cd00081">
    <property type="entry name" value="Hint"/>
    <property type="match status" value="2"/>
</dbReference>
<dbReference type="PRINTS" id="PR01657">
    <property type="entry name" value="MCMFAMILY"/>
</dbReference>
<sequence>MTEALEEIMDYRERFVNFLKSYQDRKEAYKYRDAIAQAASQGKTSLVIDFDDLISFDPDLAHDLKERPMELLPKFNSAIHDVMRVENMMYAAKVKGFRARIRKLDEVVPLRSLKSTHMGKLIMVEGIITRASAVKQLLRSAVFMCPRCGEKMIIEQTGNILMPPPQCTNEACARKGFFRLIPEESTFVDWQLISVQERPEELPPGQLPRTVEAMLQGDIVDLSRPGDRISMVGILQAKQEFTSKGFRLATFSSGVDVNYLEVAERGAEEVAISQEDEKAILSLASDPNVVEKIRNSIAPSIYAYDDIKEAVAYQLAGGVTKNLPDIKIRGDINILLVGDPGCLVADERVILGDGRIAKIGALGKYHLEPLGIQVQTGQGCRRALATTFHVYRDQPVIEVITESGKSVKGTYNHPLLVVYAENGRMKREWRRLDELKVGDRLAVVNDFKCTKTAYVSTGFQPVVRNGPKPRIHKKLPKKLTPDLAAFLGYMLGSGWVSKDGSSFGFDVAETDGEVVAQLLSIAKETFGIDCPAIPEVVKKERGVRLHSFHFDDGDLAANLSFLAEKRVPDLILQSGNKVVASFLKWLYEADGCTPDNGRGKRAISLKSKEIELLRDVQLILLRFGIHSRIAGDALLIRGGEDIIRFKRCIGFASNRKREALENLAKDAESSKRSRRHRSERVVAILKGGRADVYDIEVPDGNRFVVNGIISHNTAKSQLLQYVSKIAPRGVYTSGKGSTAAGLTATVIRDKNTGEYFLEAGALVISDKGIACIDEIDKMRPEDRSAIHEAMEQQSYHPSFELEFADGKAARIGEFVDSLFDRHRDRKVNGVDCEILPVKDLGFELVTTDFKRQFAARVDRVSRHKAPPRFVKISYSNGRSAVVTPEHPVFVIAEGGGIATVCAEKVNMGALVPGNACCPIRIEAVEVLPNDGELKSDYAYDVTVEPTHNFIWNGIVMHNTISIAKAGIVVQLNARSSILAAANPSFGRYVPERSISENINDLPVTILSRFDLIFPLRDKPDEVRDRNMTEHILKLHQGISIAKESIIDPILLKKYLYYVRKNSRPILTEAASKEIEKFFLEMRAKGESPDSPVPITMRQLEAVIRLSEARAKLALKKEVTVEDVLPAVRLMKGFLFQFGIDKTTGKPDIDMVMVGHPKSQGDMMSRLFEIFIQMEKENEGRPIKKDAFINRAEMENIDSKFVERMIHEWSQQGVLYEPRPGELKKA</sequence>
<dbReference type="Gene3D" id="2.170.16.10">
    <property type="entry name" value="Hedgehog/Intein (Hint) domain"/>
    <property type="match status" value="3"/>
</dbReference>
<keyword evidence="5" id="KW-0378">Hydrolase</keyword>
<evidence type="ECO:0000256" key="5">
    <source>
        <dbReference type="ARBA" id="ARBA00022801"/>
    </source>
</evidence>
<dbReference type="PROSITE" id="PS50819">
    <property type="entry name" value="INTEIN_ENDONUCLEASE"/>
    <property type="match status" value="1"/>
</dbReference>
<gene>
    <name evidence="14" type="ORF">ENS19_00290</name>
</gene>
<dbReference type="InterPro" id="IPR036388">
    <property type="entry name" value="WH-like_DNA-bd_sf"/>
</dbReference>
<dbReference type="InterPro" id="IPR027434">
    <property type="entry name" value="Homing_endonucl"/>
</dbReference>
<dbReference type="InterPro" id="IPR036844">
    <property type="entry name" value="Hint_dom_sf"/>
</dbReference>
<dbReference type="PANTHER" id="PTHR11630:SF66">
    <property type="entry name" value="DNA REPLICATION LICENSING FACTOR MCM4"/>
    <property type="match status" value="1"/>
</dbReference>
<dbReference type="GO" id="GO:0016787">
    <property type="term" value="F:hydrolase activity"/>
    <property type="evidence" value="ECO:0007669"/>
    <property type="project" value="UniProtKB-KW"/>
</dbReference>
<dbReference type="Gene3D" id="2.20.28.10">
    <property type="match status" value="1"/>
</dbReference>
<dbReference type="Gene3D" id="3.10.28.10">
    <property type="entry name" value="Homing endonucleases"/>
    <property type="match status" value="1"/>
</dbReference>
<dbReference type="PROSITE" id="PS50818">
    <property type="entry name" value="INTEIN_C_TER"/>
    <property type="match status" value="2"/>
</dbReference>
<dbReference type="NCBIfam" id="TIGR01445">
    <property type="entry name" value="intein_Nterm"/>
    <property type="match status" value="2"/>
</dbReference>
<dbReference type="InterPro" id="IPR003587">
    <property type="entry name" value="Hint_dom_N"/>
</dbReference>
<organism evidence="14">
    <name type="scientific">Candidatus Methanomethylicus mesodigestus</name>
    <dbReference type="NCBI Taxonomy" id="1867258"/>
    <lineage>
        <taxon>Archaea</taxon>
        <taxon>Thermoproteota</taxon>
        <taxon>Methanosuratincolia</taxon>
        <taxon>Candidatus Methanomethylicales</taxon>
        <taxon>Candidatus Methanomethylicaceae</taxon>
        <taxon>Candidatus Methanomethylicus</taxon>
    </lineage>
</organism>
<dbReference type="GO" id="GO:0017116">
    <property type="term" value="F:single-stranded DNA helicase activity"/>
    <property type="evidence" value="ECO:0007669"/>
    <property type="project" value="TreeGrafter"/>
</dbReference>
<dbReference type="SUPFAM" id="SSF55608">
    <property type="entry name" value="Homing endonucleases"/>
    <property type="match status" value="1"/>
</dbReference>
<dbReference type="FunFam" id="2.20.28.10:FF:000003">
    <property type="entry name" value="DNA helicase"/>
    <property type="match status" value="1"/>
</dbReference>
<dbReference type="AlphaFoldDB" id="A0A7C3F3A1"/>
<dbReference type="InterPro" id="IPR006141">
    <property type="entry name" value="Intein_N"/>
</dbReference>
<feature type="domain" description="MCM C-terminal AAA(+) ATPase" evidence="12">
    <location>
        <begin position="957"/>
        <end position="1031"/>
    </location>
</feature>
<evidence type="ECO:0000256" key="2">
    <source>
        <dbReference type="ARBA" id="ARBA00012551"/>
    </source>
</evidence>
<dbReference type="InterPro" id="IPR027925">
    <property type="entry name" value="MCM_N"/>
</dbReference>
<dbReference type="Pfam" id="PF14551">
    <property type="entry name" value="MCM_N"/>
    <property type="match status" value="1"/>
</dbReference>
<dbReference type="InterPro" id="IPR001208">
    <property type="entry name" value="MCM_dom"/>
</dbReference>
<protein>
    <recommendedName>
        <fullName evidence="2">DNA helicase</fullName>
        <ecNumber evidence="2">3.6.4.12</ecNumber>
    </recommendedName>
</protein>
<dbReference type="GO" id="GO:0005524">
    <property type="term" value="F:ATP binding"/>
    <property type="evidence" value="ECO:0007669"/>
    <property type="project" value="UniProtKB-KW"/>
</dbReference>
<dbReference type="Pfam" id="PF17855">
    <property type="entry name" value="MCM_lid"/>
    <property type="match status" value="1"/>
</dbReference>
<name>A0A7C3F3A1_9CREN</name>
<dbReference type="InterPro" id="IPR004042">
    <property type="entry name" value="Intein_endonuc_central"/>
</dbReference>
<dbReference type="PANTHER" id="PTHR11630">
    <property type="entry name" value="DNA REPLICATION LICENSING FACTOR MCM FAMILY MEMBER"/>
    <property type="match status" value="1"/>
</dbReference>
<keyword evidence="9" id="KW-0651">Protein splicing</keyword>
<evidence type="ECO:0000256" key="4">
    <source>
        <dbReference type="ARBA" id="ARBA00022741"/>
    </source>
</evidence>
<proteinExistence type="inferred from homology"/>
<keyword evidence="10 11" id="KW-0238">DNA-binding</keyword>
<keyword evidence="7" id="KW-0068">Autocatalytic cleavage</keyword>
<dbReference type="Pfam" id="PF00493">
    <property type="entry name" value="MCM"/>
    <property type="match status" value="3"/>
</dbReference>
<dbReference type="GO" id="GO:0004519">
    <property type="term" value="F:endonuclease activity"/>
    <property type="evidence" value="ECO:0007669"/>
    <property type="project" value="InterPro"/>
</dbReference>
<dbReference type="InterPro" id="IPR041562">
    <property type="entry name" value="MCM_lid"/>
</dbReference>
<dbReference type="EC" id="3.6.4.12" evidence="2"/>
<dbReference type="InterPro" id="IPR031327">
    <property type="entry name" value="MCM"/>
</dbReference>
<evidence type="ECO:0000259" key="13">
    <source>
        <dbReference type="PROSITE" id="PS50819"/>
    </source>
</evidence>
<dbReference type="InterPro" id="IPR030934">
    <property type="entry name" value="Intein_C"/>
</dbReference>
<comment type="caution">
    <text evidence="14">The sequence shown here is derived from an EMBL/GenBank/DDBJ whole genome shotgun (WGS) entry which is preliminary data.</text>
</comment>
<dbReference type="GO" id="GO:0003697">
    <property type="term" value="F:single-stranded DNA binding"/>
    <property type="evidence" value="ECO:0007669"/>
    <property type="project" value="TreeGrafter"/>
</dbReference>
<dbReference type="InterPro" id="IPR012340">
    <property type="entry name" value="NA-bd_OB-fold"/>
</dbReference>
<dbReference type="GO" id="GO:0016539">
    <property type="term" value="P:intein-mediated protein splicing"/>
    <property type="evidence" value="ECO:0007669"/>
    <property type="project" value="InterPro"/>
</dbReference>
<dbReference type="InterPro" id="IPR003586">
    <property type="entry name" value="Hint_dom_C"/>
</dbReference>
<dbReference type="PROSITE" id="PS50817">
    <property type="entry name" value="INTEIN_N_TER"/>
    <property type="match status" value="2"/>
</dbReference>
<feature type="domain" description="DOD-type homing endonuclease" evidence="13">
    <location>
        <begin position="486"/>
        <end position="625"/>
    </location>
</feature>
<dbReference type="SMART" id="SM00306">
    <property type="entry name" value="HintN"/>
    <property type="match status" value="2"/>
</dbReference>
<dbReference type="PROSITE" id="PS50051">
    <property type="entry name" value="MCM_2"/>
    <property type="match status" value="3"/>
</dbReference>
<dbReference type="Pfam" id="PF14528">
    <property type="entry name" value="LAGLIDADG_3"/>
    <property type="match status" value="1"/>
</dbReference>
<comment type="similarity">
    <text evidence="1 11">Belongs to the MCM family.</text>
</comment>
<keyword evidence="8 11" id="KW-0067">ATP-binding</keyword>
<feature type="domain" description="MCM C-terminal AAA(+) ATPase" evidence="12">
    <location>
        <begin position="289"/>
        <end position="341"/>
    </location>
</feature>
<keyword evidence="4 11" id="KW-0547">Nucleotide-binding</keyword>
<dbReference type="Gene3D" id="2.40.50.140">
    <property type="entry name" value="Nucleic acid-binding proteins"/>
    <property type="match status" value="1"/>
</dbReference>
<keyword evidence="6" id="KW-0347">Helicase</keyword>
<accession>A0A7C3F3A1</accession>
<dbReference type="SMART" id="SM00350">
    <property type="entry name" value="MCM"/>
    <property type="match status" value="1"/>
</dbReference>
<dbReference type="NCBIfam" id="TIGR01443">
    <property type="entry name" value="intein_Cterm"/>
    <property type="match status" value="2"/>
</dbReference>
<dbReference type="EMBL" id="DSTX01000001">
    <property type="protein sequence ID" value="HFK19706.1"/>
    <property type="molecule type" value="Genomic_DNA"/>
</dbReference>
<dbReference type="GO" id="GO:0006260">
    <property type="term" value="P:DNA replication"/>
    <property type="evidence" value="ECO:0007669"/>
    <property type="project" value="UniProtKB-KW"/>
</dbReference>
<dbReference type="InterPro" id="IPR033762">
    <property type="entry name" value="MCM_OB"/>
</dbReference>
<dbReference type="Gene3D" id="3.30.1640.10">
    <property type="entry name" value="mini-chromosome maintenance (MCM) complex, chain A, domain 1"/>
    <property type="match status" value="1"/>
</dbReference>
<evidence type="ECO:0000256" key="10">
    <source>
        <dbReference type="ARBA" id="ARBA00023125"/>
    </source>
</evidence>
<dbReference type="InterPro" id="IPR006142">
    <property type="entry name" value="INTEIN"/>
</dbReference>
<evidence type="ECO:0000256" key="3">
    <source>
        <dbReference type="ARBA" id="ARBA00022705"/>
    </source>
</evidence>
<evidence type="ECO:0000256" key="1">
    <source>
        <dbReference type="ARBA" id="ARBA00008010"/>
    </source>
</evidence>
<evidence type="ECO:0000256" key="11">
    <source>
        <dbReference type="RuleBase" id="RU004070"/>
    </source>
</evidence>
<dbReference type="Gene3D" id="1.10.10.10">
    <property type="entry name" value="Winged helix-like DNA-binding domain superfamily/Winged helix DNA-binding domain"/>
    <property type="match status" value="1"/>
</dbReference>
<dbReference type="SUPFAM" id="SSF51294">
    <property type="entry name" value="Hedgehog/intein (Hint) domain"/>
    <property type="match status" value="2"/>
</dbReference>
<evidence type="ECO:0000256" key="6">
    <source>
        <dbReference type="ARBA" id="ARBA00022806"/>
    </source>
</evidence>
<evidence type="ECO:0000256" key="9">
    <source>
        <dbReference type="ARBA" id="ARBA00023000"/>
    </source>
</evidence>
<dbReference type="InterPro" id="IPR027417">
    <property type="entry name" value="P-loop_NTPase"/>
</dbReference>
<evidence type="ECO:0000256" key="8">
    <source>
        <dbReference type="ARBA" id="ARBA00022840"/>
    </source>
</evidence>
<dbReference type="PRINTS" id="PR00379">
    <property type="entry name" value="INTEIN"/>
</dbReference>
<dbReference type="GO" id="GO:0042555">
    <property type="term" value="C:MCM complex"/>
    <property type="evidence" value="ECO:0007669"/>
    <property type="project" value="TreeGrafter"/>
</dbReference>
<dbReference type="SMART" id="SM00305">
    <property type="entry name" value="HintC"/>
    <property type="match status" value="2"/>
</dbReference>
<evidence type="ECO:0000313" key="14">
    <source>
        <dbReference type="EMBL" id="HFK19706.1"/>
    </source>
</evidence>
<evidence type="ECO:0000259" key="12">
    <source>
        <dbReference type="PROSITE" id="PS50051"/>
    </source>
</evidence>
<keyword evidence="3" id="KW-0235">DNA replication</keyword>
<dbReference type="Gene3D" id="3.40.50.300">
    <property type="entry name" value="P-loop containing nucleotide triphosphate hydrolases"/>
    <property type="match status" value="3"/>
</dbReference>
<dbReference type="Pfam" id="PF17207">
    <property type="entry name" value="MCM_OB"/>
    <property type="match status" value="1"/>
</dbReference>
<dbReference type="InterPro" id="IPR004860">
    <property type="entry name" value="LAGLIDADG_dom"/>
</dbReference>